<reference evidence="2" key="1">
    <citation type="submission" date="2017-10" db="EMBL/GenBank/DDBJ databases">
        <authorList>
            <person name="Kravchenko I.K."/>
            <person name="Grouzdev D.S."/>
        </authorList>
    </citation>
    <scope>NUCLEOTIDE SEQUENCE [LARGE SCALE GENOMIC DNA]</scope>
    <source>
        <strain evidence="2">B2</strain>
    </source>
</reference>
<dbReference type="Proteomes" id="UP000225379">
    <property type="component" value="Unassembled WGS sequence"/>
</dbReference>
<accession>A0A2B8BGW9</accession>
<dbReference type="AlphaFoldDB" id="A0A2B8BGW9"/>
<proteinExistence type="predicted"/>
<dbReference type="EMBL" id="PDKW01000039">
    <property type="protein sequence ID" value="PGH58026.1"/>
    <property type="molecule type" value="Genomic_DNA"/>
</dbReference>
<evidence type="ECO:0000313" key="2">
    <source>
        <dbReference type="Proteomes" id="UP000225379"/>
    </source>
</evidence>
<keyword evidence="2" id="KW-1185">Reference proteome</keyword>
<sequence length="129" mass="14496">MVMVPGMQDDDFEERAAILEFDGGLPREWAENLARLATSPRPGAYLPERWETIVSDAHRLVDGHWRRLEAQGLGPSDIRELIRLIDGRAIVAVGMGDITLRMPAGNKVKVFMRPRIGQPPVWQEGRRAA</sequence>
<organism evidence="1 2">
    <name type="scientific">Azospirillum palustre</name>
    <dbReference type="NCBI Taxonomy" id="2044885"/>
    <lineage>
        <taxon>Bacteria</taxon>
        <taxon>Pseudomonadati</taxon>
        <taxon>Pseudomonadota</taxon>
        <taxon>Alphaproteobacteria</taxon>
        <taxon>Rhodospirillales</taxon>
        <taxon>Azospirillaceae</taxon>
        <taxon>Azospirillum</taxon>
    </lineage>
</organism>
<name>A0A2B8BGW9_9PROT</name>
<evidence type="ECO:0000313" key="1">
    <source>
        <dbReference type="EMBL" id="PGH58026.1"/>
    </source>
</evidence>
<comment type="caution">
    <text evidence="1">The sequence shown here is derived from an EMBL/GenBank/DDBJ whole genome shotgun (WGS) entry which is preliminary data.</text>
</comment>
<protein>
    <submittedName>
        <fullName evidence="1">Uncharacterized protein</fullName>
    </submittedName>
</protein>
<gene>
    <name evidence="1" type="ORF">CRT60_08695</name>
</gene>